<dbReference type="Gene3D" id="6.10.250.690">
    <property type="match status" value="1"/>
</dbReference>
<evidence type="ECO:0000259" key="10">
    <source>
        <dbReference type="PROSITE" id="PS51755"/>
    </source>
</evidence>
<protein>
    <submittedName>
        <fullName evidence="11">DNA-binding response regulator</fullName>
    </submittedName>
</protein>
<gene>
    <name evidence="11" type="primary">llrF</name>
    <name evidence="11" type="ORF">GCM10007380_28760</name>
</gene>
<feature type="DNA-binding region" description="OmpR/PhoB-type" evidence="8">
    <location>
        <begin position="124"/>
        <end position="222"/>
    </location>
</feature>
<evidence type="ECO:0000256" key="8">
    <source>
        <dbReference type="PROSITE-ProRule" id="PRU01091"/>
    </source>
</evidence>
<dbReference type="Proteomes" id="UP000626244">
    <property type="component" value="Unassembled WGS sequence"/>
</dbReference>
<evidence type="ECO:0000259" key="9">
    <source>
        <dbReference type="PROSITE" id="PS50110"/>
    </source>
</evidence>
<dbReference type="GO" id="GO:0032993">
    <property type="term" value="C:protein-DNA complex"/>
    <property type="evidence" value="ECO:0007669"/>
    <property type="project" value="TreeGrafter"/>
</dbReference>
<dbReference type="InterPro" id="IPR016032">
    <property type="entry name" value="Sig_transdc_resp-reg_C-effctor"/>
</dbReference>
<reference evidence="12" key="1">
    <citation type="journal article" date="2019" name="Int. J. Syst. Evol. Microbiol.">
        <title>The Global Catalogue of Microorganisms (GCM) 10K type strain sequencing project: providing services to taxonomists for standard genome sequencing and annotation.</title>
        <authorList>
            <consortium name="The Broad Institute Genomics Platform"/>
            <consortium name="The Broad Institute Genome Sequencing Center for Infectious Disease"/>
            <person name="Wu L."/>
            <person name="Ma J."/>
        </authorList>
    </citation>
    <scope>NUCLEOTIDE SEQUENCE [LARGE SCALE GENOMIC DNA]</scope>
    <source>
        <strain evidence="12">CGMCC 1.14993</strain>
    </source>
</reference>
<dbReference type="SMART" id="SM00448">
    <property type="entry name" value="REC"/>
    <property type="match status" value="1"/>
</dbReference>
<feature type="modified residue" description="4-aspartylphosphate" evidence="7">
    <location>
        <position position="50"/>
    </location>
</feature>
<dbReference type="AlphaFoldDB" id="A0A8J3AL16"/>
<dbReference type="GO" id="GO:0006355">
    <property type="term" value="P:regulation of DNA-templated transcription"/>
    <property type="evidence" value="ECO:0007669"/>
    <property type="project" value="InterPro"/>
</dbReference>
<evidence type="ECO:0000256" key="2">
    <source>
        <dbReference type="ARBA" id="ARBA00022553"/>
    </source>
</evidence>
<dbReference type="SUPFAM" id="SSF46894">
    <property type="entry name" value="C-terminal effector domain of the bipartite response regulators"/>
    <property type="match status" value="1"/>
</dbReference>
<comment type="subcellular location">
    <subcellularLocation>
        <location evidence="1">Cytoplasm</location>
    </subcellularLocation>
</comment>
<dbReference type="Pfam" id="PF00072">
    <property type="entry name" value="Response_reg"/>
    <property type="match status" value="1"/>
</dbReference>
<dbReference type="GO" id="GO:0000976">
    <property type="term" value="F:transcription cis-regulatory region binding"/>
    <property type="evidence" value="ECO:0007669"/>
    <property type="project" value="TreeGrafter"/>
</dbReference>
<sequence>MKILVVEDHEEVLTSIVELLSVDFTVDSALDGDEGLFLAMQNIYDVIILDVMLPYKNGFEIVKDLREEGILTPVLFLTAKDALEDRVEGLNLGADDYLVKPFQGPELLARIYALLRRSGKLSIDSSLKYEGIVLKGKEHPVEVNGETIHLTIKQFELLEYLIQNQGKILMKEQIFDRVWGFDSDTTVAIVEVYVHQLRKKLEPFNYGTAIKTVRGIGYIMKED</sequence>
<keyword evidence="6" id="KW-0804">Transcription</keyword>
<name>A0A8J3AL16_9BACI</name>
<keyword evidence="2 7" id="KW-0597">Phosphoprotein</keyword>
<evidence type="ECO:0000256" key="3">
    <source>
        <dbReference type="ARBA" id="ARBA00023012"/>
    </source>
</evidence>
<evidence type="ECO:0000256" key="4">
    <source>
        <dbReference type="ARBA" id="ARBA00023015"/>
    </source>
</evidence>
<dbReference type="SMART" id="SM00862">
    <property type="entry name" value="Trans_reg_C"/>
    <property type="match status" value="1"/>
</dbReference>
<feature type="domain" description="Response regulatory" evidence="9">
    <location>
        <begin position="2"/>
        <end position="115"/>
    </location>
</feature>
<organism evidence="11 12">
    <name type="scientific">Gottfriedia solisilvae</name>
    <dbReference type="NCBI Taxonomy" id="1516104"/>
    <lineage>
        <taxon>Bacteria</taxon>
        <taxon>Bacillati</taxon>
        <taxon>Bacillota</taxon>
        <taxon>Bacilli</taxon>
        <taxon>Bacillales</taxon>
        <taxon>Bacillaceae</taxon>
        <taxon>Gottfriedia</taxon>
    </lineage>
</organism>
<dbReference type="InterPro" id="IPR039420">
    <property type="entry name" value="WalR-like"/>
</dbReference>
<dbReference type="SUPFAM" id="SSF52172">
    <property type="entry name" value="CheY-like"/>
    <property type="match status" value="1"/>
</dbReference>
<evidence type="ECO:0000313" key="12">
    <source>
        <dbReference type="Proteomes" id="UP000626244"/>
    </source>
</evidence>
<dbReference type="InterPro" id="IPR036388">
    <property type="entry name" value="WH-like_DNA-bd_sf"/>
</dbReference>
<keyword evidence="12" id="KW-1185">Reference proteome</keyword>
<dbReference type="OrthoDB" id="9790442at2"/>
<dbReference type="PROSITE" id="PS50110">
    <property type="entry name" value="RESPONSE_REGULATORY"/>
    <property type="match status" value="1"/>
</dbReference>
<dbReference type="CDD" id="cd00383">
    <property type="entry name" value="trans_reg_C"/>
    <property type="match status" value="1"/>
</dbReference>
<dbReference type="Gene3D" id="1.10.10.10">
    <property type="entry name" value="Winged helix-like DNA-binding domain superfamily/Winged helix DNA-binding domain"/>
    <property type="match status" value="1"/>
</dbReference>
<dbReference type="InterPro" id="IPR011006">
    <property type="entry name" value="CheY-like_superfamily"/>
</dbReference>
<dbReference type="Gene3D" id="3.40.50.2300">
    <property type="match status" value="1"/>
</dbReference>
<dbReference type="GO" id="GO:0000156">
    <property type="term" value="F:phosphorelay response regulator activity"/>
    <property type="evidence" value="ECO:0007669"/>
    <property type="project" value="TreeGrafter"/>
</dbReference>
<accession>A0A8J3AL16</accession>
<dbReference type="GO" id="GO:0005829">
    <property type="term" value="C:cytosol"/>
    <property type="evidence" value="ECO:0007669"/>
    <property type="project" value="TreeGrafter"/>
</dbReference>
<dbReference type="RefSeq" id="WP_087999691.1">
    <property type="nucleotide sequence ID" value="NZ_BMHB01000001.1"/>
</dbReference>
<comment type="caution">
    <text evidence="11">The sequence shown here is derived from an EMBL/GenBank/DDBJ whole genome shotgun (WGS) entry which is preliminary data.</text>
</comment>
<evidence type="ECO:0000256" key="1">
    <source>
        <dbReference type="ARBA" id="ARBA00004496"/>
    </source>
</evidence>
<evidence type="ECO:0000256" key="5">
    <source>
        <dbReference type="ARBA" id="ARBA00023125"/>
    </source>
</evidence>
<keyword evidence="3" id="KW-0902">Two-component regulatory system</keyword>
<keyword evidence="5 8" id="KW-0238">DNA-binding</keyword>
<dbReference type="PANTHER" id="PTHR48111">
    <property type="entry name" value="REGULATOR OF RPOS"/>
    <property type="match status" value="1"/>
</dbReference>
<dbReference type="InterPro" id="IPR001867">
    <property type="entry name" value="OmpR/PhoB-type_DNA-bd"/>
</dbReference>
<dbReference type="InterPro" id="IPR001789">
    <property type="entry name" value="Sig_transdc_resp-reg_receiver"/>
</dbReference>
<dbReference type="PANTHER" id="PTHR48111:SF22">
    <property type="entry name" value="REGULATOR OF RPOS"/>
    <property type="match status" value="1"/>
</dbReference>
<keyword evidence="4" id="KW-0805">Transcription regulation</keyword>
<feature type="domain" description="OmpR/PhoB-type" evidence="10">
    <location>
        <begin position="124"/>
        <end position="222"/>
    </location>
</feature>
<evidence type="ECO:0000256" key="6">
    <source>
        <dbReference type="ARBA" id="ARBA00023163"/>
    </source>
</evidence>
<dbReference type="EMBL" id="BMHB01000001">
    <property type="protein sequence ID" value="GGI15593.1"/>
    <property type="molecule type" value="Genomic_DNA"/>
</dbReference>
<dbReference type="Pfam" id="PF00486">
    <property type="entry name" value="Trans_reg_C"/>
    <property type="match status" value="1"/>
</dbReference>
<dbReference type="PROSITE" id="PS51755">
    <property type="entry name" value="OMPR_PHOB"/>
    <property type="match status" value="1"/>
</dbReference>
<evidence type="ECO:0000256" key="7">
    <source>
        <dbReference type="PROSITE-ProRule" id="PRU00169"/>
    </source>
</evidence>
<evidence type="ECO:0000313" key="11">
    <source>
        <dbReference type="EMBL" id="GGI15593.1"/>
    </source>
</evidence>
<proteinExistence type="predicted"/>